<keyword evidence="2" id="KW-0858">Xylan degradation</keyword>
<evidence type="ECO:0000256" key="5">
    <source>
        <dbReference type="ARBA" id="ARBA00023295"/>
    </source>
</evidence>
<name>A0A547PD86_9SPHN</name>
<reference evidence="9 10" key="1">
    <citation type="submission" date="2019-06" db="EMBL/GenBank/DDBJ databases">
        <title>Erythrobacter insulae sp. nov., isolated from a tidal flat.</title>
        <authorList>
            <person name="Yoon J.-H."/>
        </authorList>
    </citation>
    <scope>NUCLEOTIDE SEQUENCE [LARGE SCALE GENOMIC DNA]</scope>
    <source>
        <strain evidence="9 10">JBTF-M21</strain>
    </source>
</reference>
<dbReference type="InterPro" id="IPR023296">
    <property type="entry name" value="Glyco_hydro_beta-prop_sf"/>
</dbReference>
<dbReference type="Proteomes" id="UP000316343">
    <property type="component" value="Unassembled WGS sequence"/>
</dbReference>
<evidence type="ECO:0000256" key="1">
    <source>
        <dbReference type="ARBA" id="ARBA00009865"/>
    </source>
</evidence>
<comment type="caution">
    <text evidence="9">The sequence shown here is derived from an EMBL/GenBank/DDBJ whole genome shotgun (WGS) entry which is preliminary data.</text>
</comment>
<keyword evidence="2" id="KW-0624">Polysaccharide degradation</keyword>
<keyword evidence="3 7" id="KW-0378">Hydrolase</keyword>
<sequence length="461" mass="51183">MKDRNVTLVQLSGLGIGAAFLLATASLAPATARNPIIANQGVNDPHIHIFDDKAYLYASHDKSARNAAFVMEDWQVWSSDDLVNWTLRSTLYPDQTYLKSQPNFASAWATDVAEKNGKYYWYFSEANRQTGVVVGDSPVGPWRDPLGKPLLAETLTPTHEYDPGLFSEGDDRFIIFGVWDYYIARLGDDMISLAQEPRKIDIAGAKGPYTFTKGTPFDGKLTDDKPFLHKHGDLYYLSWGAFYATSPDLYGPYEYRGAVITEASFPTGLSQPTWPTGPQQGRHGSFFTWHGQTYFAYCDISQSGNRYFRDTFISYVHYRRDGSIAPIRVDLTGVGEYLATSDPIEAEEFYARNRFKKRERAGASNSFEVMLDGAAGELSFPNIRGLGGKDTIVLDMTGDAALPFVVSISRTGASEPIAAHSLRGAKLWRIPLGSLGESESLVIKFERAGAGDLALDRIWFE</sequence>
<gene>
    <name evidence="9" type="ORF">FGU71_09670</name>
</gene>
<feature type="signal peptide" evidence="8">
    <location>
        <begin position="1"/>
        <end position="30"/>
    </location>
</feature>
<dbReference type="PANTHER" id="PTHR43772">
    <property type="entry name" value="ENDO-1,4-BETA-XYLANASE"/>
    <property type="match status" value="1"/>
</dbReference>
<keyword evidence="5 7" id="KW-0326">Glycosidase</keyword>
<organism evidence="9 10">
    <name type="scientific">Erythrobacter insulae</name>
    <dbReference type="NCBI Taxonomy" id="2584124"/>
    <lineage>
        <taxon>Bacteria</taxon>
        <taxon>Pseudomonadati</taxon>
        <taxon>Pseudomonadota</taxon>
        <taxon>Alphaproteobacteria</taxon>
        <taxon>Sphingomonadales</taxon>
        <taxon>Erythrobacteraceae</taxon>
        <taxon>Erythrobacter/Porphyrobacter group</taxon>
        <taxon>Erythrobacter</taxon>
    </lineage>
</organism>
<evidence type="ECO:0000256" key="2">
    <source>
        <dbReference type="ARBA" id="ARBA00022651"/>
    </source>
</evidence>
<feature type="chain" id="PRO_5022230011" description="Carbohydrate-binding protein" evidence="8">
    <location>
        <begin position="31"/>
        <end position="461"/>
    </location>
</feature>
<keyword evidence="4" id="KW-0119">Carbohydrate metabolism</keyword>
<evidence type="ECO:0000256" key="8">
    <source>
        <dbReference type="SAM" id="SignalP"/>
    </source>
</evidence>
<dbReference type="RefSeq" id="WP_142788371.1">
    <property type="nucleotide sequence ID" value="NZ_VHJK01000001.1"/>
</dbReference>
<evidence type="ECO:0000256" key="4">
    <source>
        <dbReference type="ARBA" id="ARBA00023277"/>
    </source>
</evidence>
<dbReference type="InterPro" id="IPR052176">
    <property type="entry name" value="Glycosyl_Hydrlase_43_Enz"/>
</dbReference>
<dbReference type="SUPFAM" id="SSF75005">
    <property type="entry name" value="Arabinanase/levansucrase/invertase"/>
    <property type="match status" value="1"/>
</dbReference>
<accession>A0A547PD86</accession>
<protein>
    <recommendedName>
        <fullName evidence="11">Carbohydrate-binding protein</fullName>
    </recommendedName>
</protein>
<evidence type="ECO:0000313" key="9">
    <source>
        <dbReference type="EMBL" id="TRD12098.1"/>
    </source>
</evidence>
<keyword evidence="10" id="KW-1185">Reference proteome</keyword>
<dbReference type="Pfam" id="PF04616">
    <property type="entry name" value="Glyco_hydro_43"/>
    <property type="match status" value="1"/>
</dbReference>
<evidence type="ECO:0000256" key="7">
    <source>
        <dbReference type="RuleBase" id="RU361187"/>
    </source>
</evidence>
<evidence type="ECO:0008006" key="11">
    <source>
        <dbReference type="Google" id="ProtNLM"/>
    </source>
</evidence>
<evidence type="ECO:0000256" key="6">
    <source>
        <dbReference type="PIRSR" id="PIRSR606710-2"/>
    </source>
</evidence>
<dbReference type="GO" id="GO:0045493">
    <property type="term" value="P:xylan catabolic process"/>
    <property type="evidence" value="ECO:0007669"/>
    <property type="project" value="UniProtKB-KW"/>
</dbReference>
<dbReference type="GO" id="GO:0004553">
    <property type="term" value="F:hydrolase activity, hydrolyzing O-glycosyl compounds"/>
    <property type="evidence" value="ECO:0007669"/>
    <property type="project" value="InterPro"/>
</dbReference>
<evidence type="ECO:0000313" key="10">
    <source>
        <dbReference type="Proteomes" id="UP000316343"/>
    </source>
</evidence>
<dbReference type="Gene3D" id="2.115.10.20">
    <property type="entry name" value="Glycosyl hydrolase domain, family 43"/>
    <property type="match status" value="1"/>
</dbReference>
<comment type="similarity">
    <text evidence="1 7">Belongs to the glycosyl hydrolase 43 family.</text>
</comment>
<feature type="site" description="Important for catalytic activity, responsible for pKa modulation of the active site Glu and correct orientation of both the proton donor and substrate" evidence="6">
    <location>
        <position position="162"/>
    </location>
</feature>
<dbReference type="PANTHER" id="PTHR43772:SF2">
    <property type="entry name" value="PUTATIVE (AFU_ORTHOLOGUE AFUA_2G04480)-RELATED"/>
    <property type="match status" value="1"/>
</dbReference>
<dbReference type="CDD" id="cd08990">
    <property type="entry name" value="GH43_AXH_like"/>
    <property type="match status" value="1"/>
</dbReference>
<evidence type="ECO:0000256" key="3">
    <source>
        <dbReference type="ARBA" id="ARBA00022801"/>
    </source>
</evidence>
<dbReference type="InterPro" id="IPR006710">
    <property type="entry name" value="Glyco_hydro_43"/>
</dbReference>
<dbReference type="EMBL" id="VHJK01000001">
    <property type="protein sequence ID" value="TRD12098.1"/>
    <property type="molecule type" value="Genomic_DNA"/>
</dbReference>
<dbReference type="OrthoDB" id="9760116at2"/>
<proteinExistence type="inferred from homology"/>
<dbReference type="AlphaFoldDB" id="A0A547PD86"/>
<keyword evidence="8" id="KW-0732">Signal</keyword>